<proteinExistence type="predicted"/>
<dbReference type="InterPro" id="IPR036047">
    <property type="entry name" value="F-box-like_dom_sf"/>
</dbReference>
<evidence type="ECO:0000313" key="2">
    <source>
        <dbReference type="Proteomes" id="UP000077266"/>
    </source>
</evidence>
<protein>
    <recommendedName>
        <fullName evidence="3">F-box domain-containing protein</fullName>
    </recommendedName>
</protein>
<organism evidence="1 2">
    <name type="scientific">Exidia glandulosa HHB12029</name>
    <dbReference type="NCBI Taxonomy" id="1314781"/>
    <lineage>
        <taxon>Eukaryota</taxon>
        <taxon>Fungi</taxon>
        <taxon>Dikarya</taxon>
        <taxon>Basidiomycota</taxon>
        <taxon>Agaricomycotina</taxon>
        <taxon>Agaricomycetes</taxon>
        <taxon>Auriculariales</taxon>
        <taxon>Exidiaceae</taxon>
        <taxon>Exidia</taxon>
    </lineage>
</organism>
<dbReference type="InParanoid" id="A0A165GMX5"/>
<dbReference type="Proteomes" id="UP000077266">
    <property type="component" value="Unassembled WGS sequence"/>
</dbReference>
<gene>
    <name evidence="1" type="ORF">EXIGLDRAFT_837589</name>
</gene>
<evidence type="ECO:0000313" key="1">
    <source>
        <dbReference type="EMBL" id="KZV90755.1"/>
    </source>
</evidence>
<reference evidence="1 2" key="1">
    <citation type="journal article" date="2016" name="Mol. Biol. Evol.">
        <title>Comparative Genomics of Early-Diverging Mushroom-Forming Fungi Provides Insights into the Origins of Lignocellulose Decay Capabilities.</title>
        <authorList>
            <person name="Nagy L.G."/>
            <person name="Riley R."/>
            <person name="Tritt A."/>
            <person name="Adam C."/>
            <person name="Daum C."/>
            <person name="Floudas D."/>
            <person name="Sun H."/>
            <person name="Yadav J.S."/>
            <person name="Pangilinan J."/>
            <person name="Larsson K.H."/>
            <person name="Matsuura K."/>
            <person name="Barry K."/>
            <person name="Labutti K."/>
            <person name="Kuo R."/>
            <person name="Ohm R.A."/>
            <person name="Bhattacharya S.S."/>
            <person name="Shirouzu T."/>
            <person name="Yoshinaga Y."/>
            <person name="Martin F.M."/>
            <person name="Grigoriev I.V."/>
            <person name="Hibbett D.S."/>
        </authorList>
    </citation>
    <scope>NUCLEOTIDE SEQUENCE [LARGE SCALE GENOMIC DNA]</scope>
    <source>
        <strain evidence="1 2">HHB12029</strain>
    </source>
</reference>
<dbReference type="SUPFAM" id="SSF81383">
    <property type="entry name" value="F-box domain"/>
    <property type="match status" value="1"/>
</dbReference>
<dbReference type="EMBL" id="KV426041">
    <property type="protein sequence ID" value="KZV90755.1"/>
    <property type="molecule type" value="Genomic_DNA"/>
</dbReference>
<dbReference type="AlphaFoldDB" id="A0A165GMX5"/>
<dbReference type="Gene3D" id="1.20.1280.50">
    <property type="match status" value="1"/>
</dbReference>
<evidence type="ECO:0008006" key="3">
    <source>
        <dbReference type="Google" id="ProtNLM"/>
    </source>
</evidence>
<keyword evidence="2" id="KW-1185">Reference proteome</keyword>
<sequence length="511" mass="57487">MIDKFQVSVRGGDEEVVIICAKRRALSYDTQLVARAHIVNLGDDLTRMVFGKLLLRDCITVSHVCAYWRWLAVTDPLLWTVLVGSPARIPLLYERAGSTIPVDVRLGFRVDALDHIVLCISENFGRMKSFTLIAEEYDCVPEAVWMTVLGMLSHPGKLLQRLHLENGCWTSPTFTLAATGSTSRLRELVLLGILMPDLSLLPPALISLAYGGPTFVTKVVFTFRDLWTIFRACPALKNLWLCVDWRGSAAELHNTAPTTVQLHQLGLRIISNATVTQHLLNFMTSRNIRHVDVCHFEGDPVHDLLPNFQGQSISILPTTMHWGMDDCDIVVTDPSARSRYIRGADFEHIRTYPLLWSSLVSLTICGDMSNRLVRPPPHAPCLQRLRLLYHPISDRRAIRRTISAIEPWKLVNGGWQCPSLHTVEFALVLSRSPYGRPEKLIHPLLLPSSAVLKFVTGELSHSPITRVIVYGDNIRIESRADEELPFPLSCDSSDSRIQVLWTDMVFDGFDS</sequence>
<accession>A0A165GMX5</accession>
<name>A0A165GMX5_EXIGL</name>